<name>A0A6M3LCF0_9ZZZZ</name>
<sequence>MPAQAVHINWGVICYGCARSPEEPDGECPYASLTVCRVLPLSAYIGCFNWIHPDDHKALMLEPTEVRNA</sequence>
<dbReference type="AlphaFoldDB" id="A0A6M3LCF0"/>
<organism evidence="2">
    <name type="scientific">viral metagenome</name>
    <dbReference type="NCBI Taxonomy" id="1070528"/>
    <lineage>
        <taxon>unclassified sequences</taxon>
        <taxon>metagenomes</taxon>
        <taxon>organismal metagenomes</taxon>
    </lineage>
</organism>
<evidence type="ECO:0000313" key="1">
    <source>
        <dbReference type="EMBL" id="QJA81632.1"/>
    </source>
</evidence>
<dbReference type="EMBL" id="MT142465">
    <property type="protein sequence ID" value="QJA81632.1"/>
    <property type="molecule type" value="Genomic_DNA"/>
</dbReference>
<protein>
    <submittedName>
        <fullName evidence="2">Uncharacterized protein</fullName>
    </submittedName>
</protein>
<dbReference type="EMBL" id="MT143064">
    <property type="protein sequence ID" value="QJA92400.1"/>
    <property type="molecule type" value="Genomic_DNA"/>
</dbReference>
<accession>A0A6M3LCF0</accession>
<reference evidence="2" key="1">
    <citation type="submission" date="2020-03" db="EMBL/GenBank/DDBJ databases">
        <title>The deep terrestrial virosphere.</title>
        <authorList>
            <person name="Holmfeldt K."/>
            <person name="Nilsson E."/>
            <person name="Simone D."/>
            <person name="Lopez-Fernandez M."/>
            <person name="Wu X."/>
            <person name="de Brujin I."/>
            <person name="Lundin D."/>
            <person name="Andersson A."/>
            <person name="Bertilsson S."/>
            <person name="Dopson M."/>
        </authorList>
    </citation>
    <scope>NUCLEOTIDE SEQUENCE</scope>
    <source>
        <strain evidence="1">MM415A00504</strain>
        <strain evidence="2">MM415B04696</strain>
    </source>
</reference>
<evidence type="ECO:0000313" key="2">
    <source>
        <dbReference type="EMBL" id="QJA92400.1"/>
    </source>
</evidence>
<proteinExistence type="predicted"/>
<gene>
    <name evidence="1" type="ORF">MM415A00504_0032</name>
    <name evidence="2" type="ORF">MM415B04696_0003</name>
</gene>